<dbReference type="EC" id="5.1.1.3" evidence="2"/>
<accession>A0A1J5R8Q5</accession>
<dbReference type="InterPro" id="IPR001920">
    <property type="entry name" value="Asp/Glu_race"/>
</dbReference>
<dbReference type="Gene3D" id="3.40.50.1860">
    <property type="match status" value="2"/>
</dbReference>
<keyword evidence="5 7" id="KW-0413">Isomerase</keyword>
<evidence type="ECO:0000256" key="6">
    <source>
        <dbReference type="ARBA" id="ARBA00023316"/>
    </source>
</evidence>
<evidence type="ECO:0000256" key="4">
    <source>
        <dbReference type="ARBA" id="ARBA00022984"/>
    </source>
</evidence>
<dbReference type="AlphaFoldDB" id="A0A1J5R8Q5"/>
<dbReference type="InterPro" id="IPR004391">
    <property type="entry name" value="Glu_race"/>
</dbReference>
<evidence type="ECO:0000313" key="7">
    <source>
        <dbReference type="EMBL" id="OIQ92398.1"/>
    </source>
</evidence>
<evidence type="ECO:0000256" key="1">
    <source>
        <dbReference type="ARBA" id="ARBA00001602"/>
    </source>
</evidence>
<evidence type="ECO:0000256" key="3">
    <source>
        <dbReference type="ARBA" id="ARBA00022960"/>
    </source>
</evidence>
<keyword evidence="3" id="KW-0133">Cell shape</keyword>
<dbReference type="GO" id="GO:0008881">
    <property type="term" value="F:glutamate racemase activity"/>
    <property type="evidence" value="ECO:0007669"/>
    <property type="project" value="UniProtKB-EC"/>
</dbReference>
<proteinExistence type="inferred from homology"/>
<comment type="caution">
    <text evidence="7">The sequence shown here is derived from an EMBL/GenBank/DDBJ whole genome shotgun (WGS) entry which is preliminary data.</text>
</comment>
<evidence type="ECO:0000256" key="5">
    <source>
        <dbReference type="ARBA" id="ARBA00023235"/>
    </source>
</evidence>
<dbReference type="PANTHER" id="PTHR21198:SF2">
    <property type="entry name" value="GLUTAMATE RACEMASE"/>
    <property type="match status" value="1"/>
</dbReference>
<protein>
    <recommendedName>
        <fullName evidence="2">glutamate racemase</fullName>
        <ecNumber evidence="2">5.1.1.3</ecNumber>
    </recommendedName>
</protein>
<dbReference type="InterPro" id="IPR015942">
    <property type="entry name" value="Asp/Glu/hydantoin_racemase"/>
</dbReference>
<dbReference type="EMBL" id="MLJW01000233">
    <property type="protein sequence ID" value="OIQ92398.1"/>
    <property type="molecule type" value="Genomic_DNA"/>
</dbReference>
<keyword evidence="4" id="KW-0573">Peptidoglycan synthesis</keyword>
<organism evidence="7">
    <name type="scientific">mine drainage metagenome</name>
    <dbReference type="NCBI Taxonomy" id="410659"/>
    <lineage>
        <taxon>unclassified sequences</taxon>
        <taxon>metagenomes</taxon>
        <taxon>ecological metagenomes</taxon>
    </lineage>
</organism>
<reference evidence="7" key="1">
    <citation type="submission" date="2016-10" db="EMBL/GenBank/DDBJ databases">
        <title>Sequence of Gallionella enrichment culture.</title>
        <authorList>
            <person name="Poehlein A."/>
            <person name="Muehling M."/>
            <person name="Daniel R."/>
        </authorList>
    </citation>
    <scope>NUCLEOTIDE SEQUENCE</scope>
</reference>
<comment type="catalytic activity">
    <reaction evidence="1">
        <text>L-glutamate = D-glutamate</text>
        <dbReference type="Rhea" id="RHEA:12813"/>
        <dbReference type="ChEBI" id="CHEBI:29985"/>
        <dbReference type="ChEBI" id="CHEBI:29986"/>
        <dbReference type="EC" id="5.1.1.3"/>
    </reaction>
</comment>
<dbReference type="PANTHER" id="PTHR21198">
    <property type="entry name" value="GLUTAMATE RACEMASE"/>
    <property type="match status" value="1"/>
</dbReference>
<sequence length="277" mass="30063">MIGVFDSGHGGLTILQALTRRLPARDFLYLGDHGHAPYGDRDAEEIYQLTIAAVERLFGRGCRLVILACNTAAVALRRLQQTWLPHHYPQHRVLGVLVPMVEEVTGMPWLADPATTPYRGDARSIAVFATRRTVDSRMYAQEIGKRAPAVRVLEQPCPKLAALIEQGAPRPEWAHFIQRYVAEMLAANGGQPPDAALLGCTHYPLAADLFRAALPAGVRLLSQPAPTADSLAAYLDRHPGLDAPGSGRVKFLTSGEPQRVGAMASAFYGARTPFIGI</sequence>
<evidence type="ECO:0000256" key="2">
    <source>
        <dbReference type="ARBA" id="ARBA00013090"/>
    </source>
</evidence>
<gene>
    <name evidence="7" type="primary">murI_8</name>
    <name evidence="7" type="ORF">GALL_256990</name>
</gene>
<name>A0A1J5R8Q5_9ZZZZ</name>
<keyword evidence="6" id="KW-0961">Cell wall biogenesis/degradation</keyword>
<dbReference type="GO" id="GO:0009252">
    <property type="term" value="P:peptidoglycan biosynthetic process"/>
    <property type="evidence" value="ECO:0007669"/>
    <property type="project" value="UniProtKB-KW"/>
</dbReference>
<dbReference type="GO" id="GO:0008360">
    <property type="term" value="P:regulation of cell shape"/>
    <property type="evidence" value="ECO:0007669"/>
    <property type="project" value="UniProtKB-KW"/>
</dbReference>
<dbReference type="GO" id="GO:0071555">
    <property type="term" value="P:cell wall organization"/>
    <property type="evidence" value="ECO:0007669"/>
    <property type="project" value="UniProtKB-KW"/>
</dbReference>
<dbReference type="SUPFAM" id="SSF53681">
    <property type="entry name" value="Aspartate/glutamate racemase"/>
    <property type="match status" value="2"/>
</dbReference>
<dbReference type="HAMAP" id="MF_00258">
    <property type="entry name" value="Glu_racemase"/>
    <property type="match status" value="1"/>
</dbReference>
<dbReference type="Pfam" id="PF01177">
    <property type="entry name" value="Asp_Glu_race"/>
    <property type="match status" value="1"/>
</dbReference>